<comment type="caution">
    <text evidence="15">The sequence shown here is derived from an EMBL/GenBank/DDBJ whole genome shotgun (WGS) entry which is preliminary data.</text>
</comment>
<feature type="domain" description="Mur ligase central" evidence="14">
    <location>
        <begin position="77"/>
        <end position="292"/>
    </location>
</feature>
<dbReference type="AlphaFoldDB" id="A0A8J6T9B9"/>
<accession>A0A8J6T9B9</accession>
<protein>
    <recommendedName>
        <fullName evidence="3">tetrahydrofolate synthase</fullName>
        <ecNumber evidence="3">6.3.2.17</ecNumber>
    </recommendedName>
    <alternativeName>
        <fullName evidence="9">Tetrahydrofolylpolyglutamate synthase</fullName>
    </alternativeName>
</protein>
<evidence type="ECO:0000256" key="11">
    <source>
        <dbReference type="PIRNR" id="PIRNR001563"/>
    </source>
</evidence>
<evidence type="ECO:0000256" key="9">
    <source>
        <dbReference type="ARBA" id="ARBA00030592"/>
    </source>
</evidence>
<dbReference type="GO" id="GO:0005524">
    <property type="term" value="F:ATP binding"/>
    <property type="evidence" value="ECO:0007669"/>
    <property type="project" value="UniProtKB-KW"/>
</dbReference>
<evidence type="ECO:0000256" key="2">
    <source>
        <dbReference type="ARBA" id="ARBA00008276"/>
    </source>
</evidence>
<dbReference type="Gene3D" id="3.40.1190.10">
    <property type="entry name" value="Mur-like, catalytic domain"/>
    <property type="match status" value="1"/>
</dbReference>
<keyword evidence="4 11" id="KW-0436">Ligase</keyword>
<dbReference type="Pfam" id="PF08245">
    <property type="entry name" value="Mur_ligase_M"/>
    <property type="match status" value="1"/>
</dbReference>
<dbReference type="NCBIfam" id="TIGR01499">
    <property type="entry name" value="folC"/>
    <property type="match status" value="1"/>
</dbReference>
<dbReference type="EC" id="6.3.2.17" evidence="3"/>
<evidence type="ECO:0000256" key="10">
    <source>
        <dbReference type="ARBA" id="ARBA00047493"/>
    </source>
</evidence>
<keyword evidence="5" id="KW-0479">Metal-binding</keyword>
<dbReference type="PROSITE" id="PS01012">
    <property type="entry name" value="FOLYLPOLYGLU_SYNT_2"/>
    <property type="match status" value="1"/>
</dbReference>
<dbReference type="FunFam" id="3.40.1190.10:FF:000011">
    <property type="entry name" value="Folylpolyglutamate synthase/dihydrofolate synthase"/>
    <property type="match status" value="1"/>
</dbReference>
<evidence type="ECO:0000313" key="16">
    <source>
        <dbReference type="Proteomes" id="UP000650524"/>
    </source>
</evidence>
<gene>
    <name evidence="15" type="ORF">H8E19_11760</name>
</gene>
<dbReference type="InterPro" id="IPR001645">
    <property type="entry name" value="Folylpolyglutamate_synth"/>
</dbReference>
<evidence type="ECO:0000256" key="6">
    <source>
        <dbReference type="ARBA" id="ARBA00022741"/>
    </source>
</evidence>
<dbReference type="InterPro" id="IPR013221">
    <property type="entry name" value="Mur_ligase_cen"/>
</dbReference>
<evidence type="ECO:0000256" key="1">
    <source>
        <dbReference type="ARBA" id="ARBA00001946"/>
    </source>
</evidence>
<dbReference type="Proteomes" id="UP000650524">
    <property type="component" value="Unassembled WGS sequence"/>
</dbReference>
<organism evidence="15 16">
    <name type="scientific">Candidatus Desulfacyla euxinica</name>
    <dbReference type="NCBI Taxonomy" id="2841693"/>
    <lineage>
        <taxon>Bacteria</taxon>
        <taxon>Deltaproteobacteria</taxon>
        <taxon>Candidatus Desulfacyla</taxon>
    </lineage>
</organism>
<evidence type="ECO:0000259" key="13">
    <source>
        <dbReference type="Pfam" id="PF02875"/>
    </source>
</evidence>
<feature type="domain" description="Mur ligase C-terminal" evidence="13">
    <location>
        <begin position="320"/>
        <end position="439"/>
    </location>
</feature>
<feature type="region of interest" description="Disordered" evidence="12">
    <location>
        <begin position="1"/>
        <end position="20"/>
    </location>
</feature>
<proteinExistence type="inferred from homology"/>
<evidence type="ECO:0000256" key="5">
    <source>
        <dbReference type="ARBA" id="ARBA00022723"/>
    </source>
</evidence>
<comment type="cofactor">
    <cofactor evidence="1">
        <name>Mg(2+)</name>
        <dbReference type="ChEBI" id="CHEBI:18420"/>
    </cofactor>
</comment>
<comment type="similarity">
    <text evidence="2 11">Belongs to the folylpolyglutamate synthase family.</text>
</comment>
<sequence length="455" mass="50279">MTNNQYPVPNTQYPIPNPQPVTNNKFKLMKNGKTTYQESVNYLYGLQKYGIKFGLSKTSNLLKTFGNPHKGRRYIHIAGTNGKGSVAAFIASILKETGLKVGFYSSPHLVRFTERFKISGEEIDQGKAMELIEELRTAFSPEEPPTFFEATTAMALIYFARENTDLSIMEVGMGGRLDATNVITPLVSGITNISMEHQDFLGNRLLDIAKEKAGIIKRGVDVITAATQSPVIRTLEATARDRGAPLWRVGKEIRYRTTATGFHYSGPGLRLRGLRLGLKGMMQTRNAALALGIIEKLVEKGIAVSEEDIRKGLRNTAWPGRMHIVGTSPTILLDGGHNPAALRALAHSIRNGFKYRRLVLVIGVMADKEINQMLRAIIPLADYLICTRPVYSRAAEPEILMAKAAPFEKPGEMVPFLTDALTKAKEMADPRDLIVVCGSLFTVGEALTYFDPETY</sequence>
<dbReference type="GO" id="GO:0005737">
    <property type="term" value="C:cytoplasm"/>
    <property type="evidence" value="ECO:0007669"/>
    <property type="project" value="TreeGrafter"/>
</dbReference>
<dbReference type="InterPro" id="IPR036565">
    <property type="entry name" value="Mur-like_cat_sf"/>
</dbReference>
<evidence type="ECO:0000256" key="7">
    <source>
        <dbReference type="ARBA" id="ARBA00022840"/>
    </source>
</evidence>
<dbReference type="PIRSF" id="PIRSF001563">
    <property type="entry name" value="Folylpolyglu_synth"/>
    <property type="match status" value="1"/>
</dbReference>
<dbReference type="GO" id="GO:0046654">
    <property type="term" value="P:tetrahydrofolate biosynthetic process"/>
    <property type="evidence" value="ECO:0007669"/>
    <property type="project" value="UniProtKB-UniPathway"/>
</dbReference>
<comment type="catalytic activity">
    <reaction evidence="10">
        <text>(6S)-5,6,7,8-tetrahydrofolyl-(gamma-L-Glu)(n) + L-glutamate + ATP = (6S)-5,6,7,8-tetrahydrofolyl-(gamma-L-Glu)(n+1) + ADP + phosphate + H(+)</text>
        <dbReference type="Rhea" id="RHEA:10580"/>
        <dbReference type="Rhea" id="RHEA-COMP:14738"/>
        <dbReference type="Rhea" id="RHEA-COMP:14740"/>
        <dbReference type="ChEBI" id="CHEBI:15378"/>
        <dbReference type="ChEBI" id="CHEBI:29985"/>
        <dbReference type="ChEBI" id="CHEBI:30616"/>
        <dbReference type="ChEBI" id="CHEBI:43474"/>
        <dbReference type="ChEBI" id="CHEBI:141005"/>
        <dbReference type="ChEBI" id="CHEBI:456216"/>
        <dbReference type="EC" id="6.3.2.17"/>
    </reaction>
</comment>
<reference evidence="15 16" key="1">
    <citation type="submission" date="2020-08" db="EMBL/GenBank/DDBJ databases">
        <title>Bridging the membrane lipid divide: bacteria of the FCB group superphylum have the potential to synthesize archaeal ether lipids.</title>
        <authorList>
            <person name="Villanueva L."/>
            <person name="Von Meijenfeldt F.A.B."/>
            <person name="Westbye A.B."/>
            <person name="Yadav S."/>
            <person name="Hopmans E.C."/>
            <person name="Dutilh B.E."/>
            <person name="Sinninghe Damste J.S."/>
        </authorList>
    </citation>
    <scope>NUCLEOTIDE SEQUENCE [LARGE SCALE GENOMIC DNA]</scope>
    <source>
        <strain evidence="15">NIOZ-UU27</strain>
    </source>
</reference>
<dbReference type="GO" id="GO:0004326">
    <property type="term" value="F:tetrahydrofolylpolyglutamate synthase activity"/>
    <property type="evidence" value="ECO:0007669"/>
    <property type="project" value="UniProtKB-EC"/>
</dbReference>
<keyword evidence="7 11" id="KW-0067">ATP-binding</keyword>
<dbReference type="Pfam" id="PF02875">
    <property type="entry name" value="Mur_ligase_C"/>
    <property type="match status" value="1"/>
</dbReference>
<dbReference type="EMBL" id="JACNJD010000254">
    <property type="protein sequence ID" value="MBC8178071.1"/>
    <property type="molecule type" value="Genomic_DNA"/>
</dbReference>
<dbReference type="SUPFAM" id="SSF53244">
    <property type="entry name" value="MurD-like peptide ligases, peptide-binding domain"/>
    <property type="match status" value="1"/>
</dbReference>
<name>A0A8J6T9B9_9DELT</name>
<keyword evidence="8" id="KW-0460">Magnesium</keyword>
<dbReference type="Gene3D" id="3.90.190.20">
    <property type="entry name" value="Mur ligase, C-terminal domain"/>
    <property type="match status" value="1"/>
</dbReference>
<dbReference type="InterPro" id="IPR036615">
    <property type="entry name" value="Mur_ligase_C_dom_sf"/>
</dbReference>
<dbReference type="UniPathway" id="UPA00077">
    <property type="reaction ID" value="UER00157"/>
</dbReference>
<dbReference type="SUPFAM" id="SSF53623">
    <property type="entry name" value="MurD-like peptide ligases, catalytic domain"/>
    <property type="match status" value="1"/>
</dbReference>
<evidence type="ECO:0000259" key="14">
    <source>
        <dbReference type="Pfam" id="PF08245"/>
    </source>
</evidence>
<dbReference type="GO" id="GO:0008841">
    <property type="term" value="F:dihydrofolate synthase activity"/>
    <property type="evidence" value="ECO:0007669"/>
    <property type="project" value="TreeGrafter"/>
</dbReference>
<evidence type="ECO:0000256" key="8">
    <source>
        <dbReference type="ARBA" id="ARBA00022842"/>
    </source>
</evidence>
<dbReference type="PANTHER" id="PTHR11136">
    <property type="entry name" value="FOLYLPOLYGLUTAMATE SYNTHASE-RELATED"/>
    <property type="match status" value="1"/>
</dbReference>
<evidence type="ECO:0000313" key="15">
    <source>
        <dbReference type="EMBL" id="MBC8178071.1"/>
    </source>
</evidence>
<evidence type="ECO:0000256" key="12">
    <source>
        <dbReference type="SAM" id="MobiDB-lite"/>
    </source>
</evidence>
<evidence type="ECO:0000256" key="3">
    <source>
        <dbReference type="ARBA" id="ARBA00013025"/>
    </source>
</evidence>
<dbReference type="PROSITE" id="PS01011">
    <property type="entry name" value="FOLYLPOLYGLU_SYNT_1"/>
    <property type="match status" value="1"/>
</dbReference>
<dbReference type="InterPro" id="IPR004101">
    <property type="entry name" value="Mur_ligase_C"/>
</dbReference>
<dbReference type="GO" id="GO:0046872">
    <property type="term" value="F:metal ion binding"/>
    <property type="evidence" value="ECO:0007669"/>
    <property type="project" value="UniProtKB-KW"/>
</dbReference>
<keyword evidence="6 11" id="KW-0547">Nucleotide-binding</keyword>
<evidence type="ECO:0000256" key="4">
    <source>
        <dbReference type="ARBA" id="ARBA00022598"/>
    </source>
</evidence>
<dbReference type="InterPro" id="IPR018109">
    <property type="entry name" value="Folylpolyglutamate_synth_CS"/>
</dbReference>
<dbReference type="PANTHER" id="PTHR11136:SF0">
    <property type="entry name" value="DIHYDROFOLATE SYNTHETASE-RELATED"/>
    <property type="match status" value="1"/>
</dbReference>